<evidence type="ECO:0000313" key="3">
    <source>
        <dbReference type="EMBL" id="XCB28776.1"/>
    </source>
</evidence>
<dbReference type="AlphaFoldDB" id="A0AAU7ZJ83"/>
<reference evidence="3" key="2">
    <citation type="journal article" date="2024" name="Environ. Microbiol.">
        <title>Genome analysis and description of Tunturibacter gen. nov. expands the diversity of Terriglobia in tundra soils.</title>
        <authorList>
            <person name="Messyasz A."/>
            <person name="Mannisto M.K."/>
            <person name="Kerkhof L.J."/>
            <person name="Haggblom M.M."/>
        </authorList>
    </citation>
    <scope>NUCLEOTIDE SEQUENCE</scope>
    <source>
        <strain evidence="3">M8UP23</strain>
    </source>
</reference>
<dbReference type="EMBL" id="CP132932">
    <property type="protein sequence ID" value="XCB28776.1"/>
    <property type="molecule type" value="Genomic_DNA"/>
</dbReference>
<dbReference type="GO" id="GO:0008199">
    <property type="term" value="F:ferric iron binding"/>
    <property type="evidence" value="ECO:0007669"/>
    <property type="project" value="InterPro"/>
</dbReference>
<accession>A0AAU7ZJ83</accession>
<dbReference type="InterPro" id="IPR008331">
    <property type="entry name" value="Ferritin_DPS_dom"/>
</dbReference>
<protein>
    <submittedName>
        <fullName evidence="3">Ferritin-like domain-containing protein</fullName>
    </submittedName>
</protein>
<sequence>MARLQRVADNDVDFVTPADMLSELHEEEKALVLRMRAVHTLCEEAGDIASAGLLENWIDQVQRRGWFLFEATRSA</sequence>
<dbReference type="Gene3D" id="1.20.1260.10">
    <property type="match status" value="1"/>
</dbReference>
<reference evidence="3" key="1">
    <citation type="submission" date="2023-08" db="EMBL/GenBank/DDBJ databases">
        <authorList>
            <person name="Messyasz A."/>
            <person name="Mannisto M.K."/>
            <person name="Kerkhof L.J."/>
            <person name="Haggblom M."/>
        </authorList>
    </citation>
    <scope>NUCLEOTIDE SEQUENCE</scope>
    <source>
        <strain evidence="3">M8UP23</strain>
    </source>
</reference>
<dbReference type="KEGG" id="temp:RBB75_00185"/>
<feature type="domain" description="Ferritin/DPS" evidence="2">
    <location>
        <begin position="4"/>
        <end position="68"/>
    </location>
</feature>
<evidence type="ECO:0000259" key="2">
    <source>
        <dbReference type="Pfam" id="PF00210"/>
    </source>
</evidence>
<dbReference type="InterPro" id="IPR009078">
    <property type="entry name" value="Ferritin-like_SF"/>
</dbReference>
<gene>
    <name evidence="3" type="ORF">RBB75_00185</name>
</gene>
<dbReference type="PANTHER" id="PTHR42932">
    <property type="entry name" value="GENERAL STRESS PROTEIN 20U"/>
    <property type="match status" value="1"/>
</dbReference>
<name>A0AAU7ZJ83_9BACT</name>
<dbReference type="SUPFAM" id="SSF47240">
    <property type="entry name" value="Ferritin-like"/>
    <property type="match status" value="1"/>
</dbReference>
<dbReference type="Pfam" id="PF00210">
    <property type="entry name" value="Ferritin"/>
    <property type="match status" value="1"/>
</dbReference>
<dbReference type="InterPro" id="IPR002177">
    <property type="entry name" value="DPS_DNA-bd"/>
</dbReference>
<proteinExistence type="inferred from homology"/>
<evidence type="ECO:0000256" key="1">
    <source>
        <dbReference type="ARBA" id="ARBA00009497"/>
    </source>
</evidence>
<comment type="similarity">
    <text evidence="1">Belongs to the Dps family.</text>
</comment>
<organism evidence="3">
    <name type="scientific">Tunturiibacter empetritectus</name>
    <dbReference type="NCBI Taxonomy" id="3069691"/>
    <lineage>
        <taxon>Bacteria</taxon>
        <taxon>Pseudomonadati</taxon>
        <taxon>Acidobacteriota</taxon>
        <taxon>Terriglobia</taxon>
        <taxon>Terriglobales</taxon>
        <taxon>Acidobacteriaceae</taxon>
        <taxon>Tunturiibacter</taxon>
    </lineage>
</organism>
<dbReference type="PANTHER" id="PTHR42932:SF3">
    <property type="entry name" value="DNA PROTECTION DURING STARVATION PROTEIN"/>
    <property type="match status" value="1"/>
</dbReference>
<dbReference type="InterPro" id="IPR012347">
    <property type="entry name" value="Ferritin-like"/>
</dbReference>